<evidence type="ECO:0000313" key="2">
    <source>
        <dbReference type="EMBL" id="PQB06752.1"/>
    </source>
</evidence>
<reference evidence="2 3" key="1">
    <citation type="submission" date="2016-11" db="EMBL/GenBank/DDBJ databases">
        <title>Trade-off between light-utilization and light-protection in marine flavobacteria.</title>
        <authorList>
            <person name="Kumagai Y."/>
        </authorList>
    </citation>
    <scope>NUCLEOTIDE SEQUENCE [LARGE SCALE GENOMIC DNA]</scope>
    <source>
        <strain evidence="2 3">ATCC 700397</strain>
    </source>
</reference>
<dbReference type="EMBL" id="MQUA01000013">
    <property type="protein sequence ID" value="PQB06752.1"/>
    <property type="molecule type" value="Genomic_DNA"/>
</dbReference>
<keyword evidence="3" id="KW-1185">Reference proteome</keyword>
<keyword evidence="1" id="KW-1133">Transmembrane helix</keyword>
<keyword evidence="1" id="KW-0812">Transmembrane</keyword>
<dbReference type="Proteomes" id="UP000239522">
    <property type="component" value="Unassembled WGS sequence"/>
</dbReference>
<accession>A0A2S7KVS4</accession>
<sequence>MEQNANQLQEKEPNIFKWAFKFAASAGIAGILCCVAPAVLFMFGLMGGIYAISFADFFYAEDGSVGLGSWILRGAAVLIGAYGIYLFRKKQNQCSINPKRKRKNLILVAIITVILGVAIFLTLEKWSSWYFDKHIVPAQQEEYQPMDLEKSAN</sequence>
<dbReference type="OrthoDB" id="1436655at2"/>
<organism evidence="2 3">
    <name type="scientific">Polaribacter filamentus</name>
    <dbReference type="NCBI Taxonomy" id="53483"/>
    <lineage>
        <taxon>Bacteria</taxon>
        <taxon>Pseudomonadati</taxon>
        <taxon>Bacteroidota</taxon>
        <taxon>Flavobacteriia</taxon>
        <taxon>Flavobacteriales</taxon>
        <taxon>Flavobacteriaceae</taxon>
    </lineage>
</organism>
<evidence type="ECO:0008006" key="4">
    <source>
        <dbReference type="Google" id="ProtNLM"/>
    </source>
</evidence>
<comment type="caution">
    <text evidence="2">The sequence shown here is derived from an EMBL/GenBank/DDBJ whole genome shotgun (WGS) entry which is preliminary data.</text>
</comment>
<feature type="transmembrane region" description="Helical" evidence="1">
    <location>
        <begin position="105"/>
        <end position="123"/>
    </location>
</feature>
<name>A0A2S7KVS4_9FLAO</name>
<gene>
    <name evidence="2" type="ORF">BST83_05980</name>
</gene>
<dbReference type="RefSeq" id="WP_104809001.1">
    <property type="nucleotide sequence ID" value="NZ_MQUA01000013.1"/>
</dbReference>
<dbReference type="AlphaFoldDB" id="A0A2S7KVS4"/>
<evidence type="ECO:0000313" key="3">
    <source>
        <dbReference type="Proteomes" id="UP000239522"/>
    </source>
</evidence>
<proteinExistence type="predicted"/>
<protein>
    <recommendedName>
        <fullName evidence="4">Mercuric transport protein MerT</fullName>
    </recommendedName>
</protein>
<evidence type="ECO:0000256" key="1">
    <source>
        <dbReference type="SAM" id="Phobius"/>
    </source>
</evidence>
<feature type="transmembrane region" description="Helical" evidence="1">
    <location>
        <begin position="20"/>
        <end position="53"/>
    </location>
</feature>
<keyword evidence="1" id="KW-0472">Membrane</keyword>
<feature type="transmembrane region" description="Helical" evidence="1">
    <location>
        <begin position="65"/>
        <end position="85"/>
    </location>
</feature>